<protein>
    <submittedName>
        <fullName evidence="1">DUF2715 domain-containing protein</fullName>
    </submittedName>
</protein>
<dbReference type="AlphaFoldDB" id="A0A6P1Y2T3"/>
<evidence type="ECO:0000313" key="1">
    <source>
        <dbReference type="EMBL" id="QHX44147.1"/>
    </source>
</evidence>
<dbReference type="InterPro" id="IPR024471">
    <property type="entry name" value="DUF2715"/>
</dbReference>
<sequence length="428" mass="48313">MKTLKRWMMMAVLAVIYCLLAISCMTVDRRGAFLIDTPKAIKEHNIIEDKILPYIAEVLEYTNPSGTNNPQAAQYFRTVKTANNMNYDKFVDCQDYALLFYALCKYYRIDCKLVGNPTLHHAYNQLNIRGHAVDVEPQSGEGTVYVVAMHGWELSKNGLFIKQINTHPDNIIMDIDEWNAYGEAGRFVSPANMKLFNYVVKNGHLPNREMRKEYPAPDLLTNNSVLLLTPSIGYNYSYYSLNASRKTNQFTFGIDWLQVAQPPIRWSYMVGADLALGSKIVETLKKPFHKQWGEPYAAFSSVLSGYLLIGYTFNVKDFYLTPAGGIGLSVSIFGKSSFISFTVPIDLDLKYYFTRSVGISISVIGTFGIGSFITSSEIPVDSASAYFLRASMFHPTSKNFAVKIGPTIRIPGQKGLNEKIRELQNKRR</sequence>
<dbReference type="Pfam" id="PF10895">
    <property type="entry name" value="DUF2715"/>
    <property type="match status" value="1"/>
</dbReference>
<dbReference type="RefSeq" id="WP_162664431.1">
    <property type="nucleotide sequence ID" value="NZ_CP048020.1"/>
</dbReference>
<dbReference type="EMBL" id="CP048020">
    <property type="protein sequence ID" value="QHX44147.1"/>
    <property type="molecule type" value="Genomic_DNA"/>
</dbReference>
<name>A0A6P1Y2T3_9SPIR</name>
<accession>A0A6P1Y2T3</accession>
<evidence type="ECO:0000313" key="2">
    <source>
        <dbReference type="Proteomes" id="UP000464374"/>
    </source>
</evidence>
<dbReference type="Proteomes" id="UP000464374">
    <property type="component" value="Chromosome"/>
</dbReference>
<organism evidence="1 2">
    <name type="scientific">Treponema vincentii</name>
    <dbReference type="NCBI Taxonomy" id="69710"/>
    <lineage>
        <taxon>Bacteria</taxon>
        <taxon>Pseudomonadati</taxon>
        <taxon>Spirochaetota</taxon>
        <taxon>Spirochaetia</taxon>
        <taxon>Spirochaetales</taxon>
        <taxon>Treponemataceae</taxon>
        <taxon>Treponema</taxon>
    </lineage>
</organism>
<proteinExistence type="predicted"/>
<reference evidence="1 2" key="1">
    <citation type="submission" date="2020-01" db="EMBL/GenBank/DDBJ databases">
        <title>Complete genome sequence of a human oral phylogroup 1 Treponema sp. strain ATCC 700766, originally isolated from periodontitis dental plaque.</title>
        <authorList>
            <person name="Chan Y."/>
            <person name="Huo Y.-B."/>
            <person name="Yu X.-L."/>
            <person name="Zeng H."/>
            <person name="Leung W.-K."/>
            <person name="Watt R.M."/>
        </authorList>
    </citation>
    <scope>NUCLEOTIDE SEQUENCE [LARGE SCALE GENOMIC DNA]</scope>
    <source>
        <strain evidence="1 2">OMZ 804</strain>
    </source>
</reference>
<dbReference type="PROSITE" id="PS51257">
    <property type="entry name" value="PROKAR_LIPOPROTEIN"/>
    <property type="match status" value="1"/>
</dbReference>
<gene>
    <name evidence="1" type="ORF">GWP43_12595</name>
</gene>
<dbReference type="KEGG" id="trz:GWP43_12595"/>